<evidence type="ECO:0008006" key="5">
    <source>
        <dbReference type="Google" id="ProtNLM"/>
    </source>
</evidence>
<organism evidence="3 4">
    <name type="scientific">Macrophomina phaseolina</name>
    <dbReference type="NCBI Taxonomy" id="35725"/>
    <lineage>
        <taxon>Eukaryota</taxon>
        <taxon>Fungi</taxon>
        <taxon>Dikarya</taxon>
        <taxon>Ascomycota</taxon>
        <taxon>Pezizomycotina</taxon>
        <taxon>Dothideomycetes</taxon>
        <taxon>Dothideomycetes incertae sedis</taxon>
        <taxon>Botryosphaeriales</taxon>
        <taxon>Botryosphaeriaceae</taxon>
        <taxon>Macrophomina</taxon>
    </lineage>
</organism>
<protein>
    <recommendedName>
        <fullName evidence="5">Fungal N-terminal domain-containing protein</fullName>
    </recommendedName>
</protein>
<gene>
    <name evidence="3" type="ORF">B0J12DRAFT_190142</name>
</gene>
<comment type="caution">
    <text evidence="3">The sequence shown here is derived from an EMBL/GenBank/DDBJ whole genome shotgun (WGS) entry which is preliminary data.</text>
</comment>
<evidence type="ECO:0000256" key="1">
    <source>
        <dbReference type="SAM" id="Coils"/>
    </source>
</evidence>
<reference evidence="3 4" key="1">
    <citation type="journal article" date="2021" name="Nat. Commun.">
        <title>Genetic determinants of endophytism in the Arabidopsis root mycobiome.</title>
        <authorList>
            <person name="Mesny F."/>
            <person name="Miyauchi S."/>
            <person name="Thiergart T."/>
            <person name="Pickel B."/>
            <person name="Atanasova L."/>
            <person name="Karlsson M."/>
            <person name="Huettel B."/>
            <person name="Barry K.W."/>
            <person name="Haridas S."/>
            <person name="Chen C."/>
            <person name="Bauer D."/>
            <person name="Andreopoulos W."/>
            <person name="Pangilinan J."/>
            <person name="LaButti K."/>
            <person name="Riley R."/>
            <person name="Lipzen A."/>
            <person name="Clum A."/>
            <person name="Drula E."/>
            <person name="Henrissat B."/>
            <person name="Kohler A."/>
            <person name="Grigoriev I.V."/>
            <person name="Martin F.M."/>
            <person name="Hacquard S."/>
        </authorList>
    </citation>
    <scope>NUCLEOTIDE SEQUENCE [LARGE SCALE GENOMIC DNA]</scope>
    <source>
        <strain evidence="3 4">MPI-SDFR-AT-0080</strain>
    </source>
</reference>
<feature type="compositionally biased region" description="Basic and acidic residues" evidence="2">
    <location>
        <begin position="344"/>
        <end position="358"/>
    </location>
</feature>
<proteinExistence type="predicted"/>
<evidence type="ECO:0000313" key="4">
    <source>
        <dbReference type="Proteomes" id="UP000774617"/>
    </source>
</evidence>
<dbReference type="EMBL" id="JAGTJR010000021">
    <property type="protein sequence ID" value="KAH7044092.1"/>
    <property type="molecule type" value="Genomic_DNA"/>
</dbReference>
<dbReference type="Proteomes" id="UP000774617">
    <property type="component" value="Unassembled WGS sequence"/>
</dbReference>
<feature type="coiled-coil region" evidence="1">
    <location>
        <begin position="177"/>
        <end position="211"/>
    </location>
</feature>
<name>A0ABQ8G6X1_9PEZI</name>
<feature type="region of interest" description="Disordered" evidence="2">
    <location>
        <begin position="243"/>
        <end position="425"/>
    </location>
</feature>
<feature type="compositionally biased region" description="Basic and acidic residues" evidence="2">
    <location>
        <begin position="243"/>
        <end position="256"/>
    </location>
</feature>
<keyword evidence="4" id="KW-1185">Reference proteome</keyword>
<feature type="compositionally biased region" description="Low complexity" evidence="2">
    <location>
        <begin position="375"/>
        <end position="386"/>
    </location>
</feature>
<sequence>MEIVGTVGAVVGLAGVFCAAGKELGRCIRTMRIADHDVHVTQMELTTFGHLLVQFDQVVSSKPSHGAQLNRHAHMRDPVINKGKLLIREMKGLLEDVGFLNHRELKSGWQRTRAKFRWYRRKKEALALCVQFNQVKMSIMAFISSAGLNSVLLELDRLWEAIEKLRQECSPGSEDEIARLEAEYERARHYARELKKEVKAARCSCRLAAQEVRQLNLLPENLDLSEQLNESMRVVSDIVNKRVRQETSQRHGESASRRSSSWRNSGQPPTPDEGSTRRPPQGPTGPSSPMEARPPSQGPSPLPIAPHLNSSAKTSSDAGLPGPPPDVVDESGHSNEELLAIPLETRDPRYFRDFRNEPFPDPVPPPVTIEHPSDAATAEGTGAAEEPNAQTREQGAYVNPENPQDRRRRLPSGKLSEAQNEERFG</sequence>
<accession>A0ABQ8G6X1</accession>
<feature type="compositionally biased region" description="Polar residues" evidence="2">
    <location>
        <begin position="308"/>
        <end position="317"/>
    </location>
</feature>
<evidence type="ECO:0000313" key="3">
    <source>
        <dbReference type="EMBL" id="KAH7044092.1"/>
    </source>
</evidence>
<keyword evidence="1" id="KW-0175">Coiled coil</keyword>
<evidence type="ECO:0000256" key="2">
    <source>
        <dbReference type="SAM" id="MobiDB-lite"/>
    </source>
</evidence>